<sequence>MSSIEIGPEDLPEVAHSNHGKTTAAWVTNTGLVIAALVMAFGIAIPTWPLVWVGVGIAVVSLAAGAILRALGHGQPLA</sequence>
<keyword evidence="1" id="KW-1133">Transmembrane helix</keyword>
<reference evidence="3" key="1">
    <citation type="journal article" date="2019" name="Int. J. Syst. Evol. Microbiol.">
        <title>The Global Catalogue of Microorganisms (GCM) 10K type strain sequencing project: providing services to taxonomists for standard genome sequencing and annotation.</title>
        <authorList>
            <consortium name="The Broad Institute Genomics Platform"/>
            <consortium name="The Broad Institute Genome Sequencing Center for Infectious Disease"/>
            <person name="Wu L."/>
            <person name="Ma J."/>
        </authorList>
    </citation>
    <scope>NUCLEOTIDE SEQUENCE [LARGE SCALE GENOMIC DNA]</scope>
    <source>
        <strain evidence="3">NBRC 112299</strain>
    </source>
</reference>
<dbReference type="RefSeq" id="WP_284329117.1">
    <property type="nucleotide sequence ID" value="NZ_BSUN01000001.1"/>
</dbReference>
<organism evidence="2 3">
    <name type="scientific">Demequina litorisediminis</name>
    <dbReference type="NCBI Taxonomy" id="1849022"/>
    <lineage>
        <taxon>Bacteria</taxon>
        <taxon>Bacillati</taxon>
        <taxon>Actinomycetota</taxon>
        <taxon>Actinomycetes</taxon>
        <taxon>Micrococcales</taxon>
        <taxon>Demequinaceae</taxon>
        <taxon>Demequina</taxon>
    </lineage>
</organism>
<comment type="caution">
    <text evidence="2">The sequence shown here is derived from an EMBL/GenBank/DDBJ whole genome shotgun (WGS) entry which is preliminary data.</text>
</comment>
<keyword evidence="1" id="KW-0812">Transmembrane</keyword>
<feature type="transmembrane region" description="Helical" evidence="1">
    <location>
        <begin position="51"/>
        <end position="71"/>
    </location>
</feature>
<evidence type="ECO:0000313" key="2">
    <source>
        <dbReference type="EMBL" id="GMA37437.1"/>
    </source>
</evidence>
<accession>A0ABQ6IHN5</accession>
<dbReference type="Proteomes" id="UP001157125">
    <property type="component" value="Unassembled WGS sequence"/>
</dbReference>
<evidence type="ECO:0000256" key="1">
    <source>
        <dbReference type="SAM" id="Phobius"/>
    </source>
</evidence>
<keyword evidence="1" id="KW-0472">Membrane</keyword>
<dbReference type="NCBIfam" id="NF041681">
    <property type="entry name" value="HGxxPAAW"/>
    <property type="match status" value="1"/>
</dbReference>
<dbReference type="EMBL" id="BSUN01000001">
    <property type="protein sequence ID" value="GMA37437.1"/>
    <property type="molecule type" value="Genomic_DNA"/>
</dbReference>
<keyword evidence="3" id="KW-1185">Reference proteome</keyword>
<protein>
    <submittedName>
        <fullName evidence="2">Uncharacterized protein</fullName>
    </submittedName>
</protein>
<gene>
    <name evidence="2" type="ORF">GCM10025876_36410</name>
</gene>
<name>A0ABQ6IHN5_9MICO</name>
<evidence type="ECO:0000313" key="3">
    <source>
        <dbReference type="Proteomes" id="UP001157125"/>
    </source>
</evidence>
<proteinExistence type="predicted"/>
<feature type="transmembrane region" description="Helical" evidence="1">
    <location>
        <begin position="26"/>
        <end position="45"/>
    </location>
</feature>